<organism evidence="1 2">
    <name type="scientific">Achromobacter piechaudii ATCC 43553</name>
    <dbReference type="NCBI Taxonomy" id="742159"/>
    <lineage>
        <taxon>Bacteria</taxon>
        <taxon>Pseudomonadati</taxon>
        <taxon>Pseudomonadota</taxon>
        <taxon>Betaproteobacteria</taxon>
        <taxon>Burkholderiales</taxon>
        <taxon>Alcaligenaceae</taxon>
        <taxon>Achromobacter</taxon>
    </lineage>
</organism>
<comment type="caution">
    <text evidence="1">The sequence shown here is derived from an EMBL/GenBank/DDBJ whole genome shotgun (WGS) entry which is preliminary data.</text>
</comment>
<dbReference type="AlphaFoldDB" id="D4X4U8"/>
<dbReference type="EMBL" id="ADMS01000013">
    <property type="protein sequence ID" value="EFF78270.1"/>
    <property type="molecule type" value="Genomic_DNA"/>
</dbReference>
<accession>D4X4U8</accession>
<proteinExistence type="predicted"/>
<dbReference type="Proteomes" id="UP000004510">
    <property type="component" value="Unassembled WGS sequence"/>
</dbReference>
<reference evidence="2" key="1">
    <citation type="submission" date="2010-03" db="EMBL/GenBank/DDBJ databases">
        <title>Complete sequence of Mobiluncus curtisii ATCC 43063.</title>
        <authorList>
            <person name="Muzny D."/>
            <person name="Qin X."/>
            <person name="Deng J."/>
            <person name="Jiang H."/>
            <person name="Liu Y."/>
            <person name="Qu J."/>
            <person name="Song X.-Z."/>
            <person name="Zhang L."/>
            <person name="Thornton R."/>
            <person name="Coyle M."/>
            <person name="Francisco L."/>
            <person name="Jackson L."/>
            <person name="Javaid M."/>
            <person name="Korchina V."/>
            <person name="Kovar C."/>
            <person name="Mata R."/>
            <person name="Mathew T."/>
            <person name="Ngo R."/>
            <person name="Nguyen L."/>
            <person name="Nguyen N."/>
            <person name="Okwuonu G."/>
            <person name="Ongeri F."/>
            <person name="Pham C."/>
            <person name="Simmons D."/>
            <person name="Wilczek-Boney K."/>
            <person name="Hale W."/>
            <person name="Jakkamsetti A."/>
            <person name="Pham P."/>
            <person name="Ruth R."/>
            <person name="San Lucas F."/>
            <person name="Warren J."/>
            <person name="Zhang J."/>
            <person name="Zhao Z."/>
            <person name="Zhou C."/>
            <person name="Zhu D."/>
            <person name="Lee S."/>
            <person name="Bess C."/>
            <person name="Blankenburg K."/>
            <person name="Forbes L."/>
            <person name="Fu Q."/>
            <person name="Gubbala S."/>
            <person name="Hirani K."/>
            <person name="Jayaseelan J.C."/>
            <person name="Lara F."/>
            <person name="Munidasa M."/>
            <person name="Palculict T."/>
            <person name="Patil S."/>
            <person name="Pu L.-L."/>
            <person name="Saada N."/>
            <person name="Tang L."/>
            <person name="Weissenberger G."/>
            <person name="Zhu Y."/>
            <person name="Hemphill L."/>
            <person name="Shang Y."/>
            <person name="Youmans B."/>
            <person name="Ayvaz T."/>
            <person name="Ross M."/>
            <person name="Santibanez J."/>
            <person name="Aqrawi P."/>
            <person name="Gross S."/>
            <person name="Joshi V."/>
            <person name="Fowler G."/>
            <person name="Nazareth L."/>
            <person name="Reid J."/>
            <person name="Worley K."/>
            <person name="Petrosino J."/>
            <person name="Highlander S."/>
            <person name="Gibbs R."/>
            <person name="Gibbs R."/>
        </authorList>
    </citation>
    <scope>NUCLEOTIDE SEQUENCE [LARGE SCALE GENOMIC DNA]</scope>
    <source>
        <strain evidence="2">ATCC 43553</strain>
    </source>
</reference>
<protein>
    <submittedName>
        <fullName evidence="1">Uncharacterized protein</fullName>
    </submittedName>
</protein>
<dbReference type="HOGENOM" id="CLU_2985947_0_0_4"/>
<name>D4X4U8_9BURK</name>
<evidence type="ECO:0000313" key="2">
    <source>
        <dbReference type="Proteomes" id="UP000004510"/>
    </source>
</evidence>
<dbReference type="PATRIC" id="fig|742159.3.peg.1043"/>
<sequence length="57" mass="6256">MHGDKGCLRSPCKIHATRAQPARSRGDRSAARGYAASLSVVCLRQSLVLFPKRPKFC</sequence>
<evidence type="ECO:0000313" key="1">
    <source>
        <dbReference type="EMBL" id="EFF78270.1"/>
    </source>
</evidence>
<gene>
    <name evidence="1" type="ORF">HMPREF0004_0495</name>
</gene>